<feature type="modified residue" description="4-aspartylphosphate" evidence="6">
    <location>
        <position position="676"/>
    </location>
</feature>
<dbReference type="GO" id="GO:0000155">
    <property type="term" value="F:phosphorelay sensor kinase activity"/>
    <property type="evidence" value="ECO:0007669"/>
    <property type="project" value="InterPro"/>
</dbReference>
<dbReference type="Gene3D" id="1.10.287.130">
    <property type="match status" value="1"/>
</dbReference>
<dbReference type="Gene3D" id="3.30.450.20">
    <property type="entry name" value="PAS domain"/>
    <property type="match status" value="1"/>
</dbReference>
<dbReference type="RefSeq" id="WP_184108694.1">
    <property type="nucleotide sequence ID" value="NZ_JACIGA010000008.1"/>
</dbReference>
<comment type="catalytic activity">
    <reaction evidence="1">
        <text>ATP + protein L-histidine = ADP + protein N-phospho-L-histidine.</text>
        <dbReference type="EC" id="2.7.13.3"/>
    </reaction>
</comment>
<evidence type="ECO:0000256" key="2">
    <source>
        <dbReference type="ARBA" id="ARBA00012438"/>
    </source>
</evidence>
<dbReference type="PROSITE" id="PS50110">
    <property type="entry name" value="RESPONSE_REGULATORY"/>
    <property type="match status" value="1"/>
</dbReference>
<dbReference type="SMART" id="SM00387">
    <property type="entry name" value="HATPase_c"/>
    <property type="match status" value="1"/>
</dbReference>
<keyword evidence="4" id="KW-0808">Transferase</keyword>
<dbReference type="InterPro" id="IPR036097">
    <property type="entry name" value="HisK_dim/P_sf"/>
</dbReference>
<dbReference type="SMART" id="SM00388">
    <property type="entry name" value="HisKA"/>
    <property type="match status" value="1"/>
</dbReference>
<dbReference type="SUPFAM" id="SSF47384">
    <property type="entry name" value="Homodimeric domain of signal transducing histidine kinase"/>
    <property type="match status" value="1"/>
</dbReference>
<dbReference type="EC" id="2.7.13.3" evidence="2"/>
<dbReference type="Gene3D" id="3.40.50.2300">
    <property type="match status" value="1"/>
</dbReference>
<evidence type="ECO:0000256" key="4">
    <source>
        <dbReference type="ARBA" id="ARBA00022679"/>
    </source>
</evidence>
<dbReference type="SUPFAM" id="SSF55874">
    <property type="entry name" value="ATPase domain of HSP90 chaperone/DNA topoisomerase II/histidine kinase"/>
    <property type="match status" value="1"/>
</dbReference>
<keyword evidence="3 6" id="KW-0597">Phosphoprotein</keyword>
<comment type="caution">
    <text evidence="9">The sequence shown here is derived from an EMBL/GenBank/DDBJ whole genome shotgun (WGS) entry which is preliminary data.</text>
</comment>
<dbReference type="AlphaFoldDB" id="A0A6N7LAY2"/>
<dbReference type="PANTHER" id="PTHR43047:SF9">
    <property type="entry name" value="HISTIDINE KINASE"/>
    <property type="match status" value="1"/>
</dbReference>
<dbReference type="PROSITE" id="PS50109">
    <property type="entry name" value="HIS_KIN"/>
    <property type="match status" value="1"/>
</dbReference>
<dbReference type="SMART" id="SM00448">
    <property type="entry name" value="REC"/>
    <property type="match status" value="1"/>
</dbReference>
<dbReference type="EMBL" id="WITC01000033">
    <property type="protein sequence ID" value="MQX14756.1"/>
    <property type="molecule type" value="Genomic_DNA"/>
</dbReference>
<dbReference type="CDD" id="cd00156">
    <property type="entry name" value="REC"/>
    <property type="match status" value="1"/>
</dbReference>
<dbReference type="InterPro" id="IPR003661">
    <property type="entry name" value="HisK_dim/P_dom"/>
</dbReference>
<evidence type="ECO:0000259" key="7">
    <source>
        <dbReference type="PROSITE" id="PS50109"/>
    </source>
</evidence>
<evidence type="ECO:0000259" key="8">
    <source>
        <dbReference type="PROSITE" id="PS50110"/>
    </source>
</evidence>
<feature type="domain" description="Histidine kinase" evidence="7">
    <location>
        <begin position="391"/>
        <end position="602"/>
    </location>
</feature>
<dbReference type="PRINTS" id="PR00344">
    <property type="entry name" value="BCTRLSENSOR"/>
</dbReference>
<feature type="domain" description="Response regulatory" evidence="8">
    <location>
        <begin position="625"/>
        <end position="742"/>
    </location>
</feature>
<dbReference type="Pfam" id="PF00072">
    <property type="entry name" value="Response_reg"/>
    <property type="match status" value="1"/>
</dbReference>
<dbReference type="InterPro" id="IPR036890">
    <property type="entry name" value="HATPase_C_sf"/>
</dbReference>
<dbReference type="GO" id="GO:0005886">
    <property type="term" value="C:plasma membrane"/>
    <property type="evidence" value="ECO:0007669"/>
    <property type="project" value="TreeGrafter"/>
</dbReference>
<organism evidence="9 10">
    <name type="scientific">Sinorhizobium terangae</name>
    <dbReference type="NCBI Taxonomy" id="110322"/>
    <lineage>
        <taxon>Bacteria</taxon>
        <taxon>Pseudomonadati</taxon>
        <taxon>Pseudomonadota</taxon>
        <taxon>Alphaproteobacteria</taxon>
        <taxon>Hyphomicrobiales</taxon>
        <taxon>Rhizobiaceae</taxon>
        <taxon>Sinorhizobium/Ensifer group</taxon>
        <taxon>Sinorhizobium</taxon>
    </lineage>
</organism>
<dbReference type="Pfam" id="PF00512">
    <property type="entry name" value="HisKA"/>
    <property type="match status" value="1"/>
</dbReference>
<proteinExistence type="predicted"/>
<evidence type="ECO:0000313" key="9">
    <source>
        <dbReference type="EMBL" id="MQX14756.1"/>
    </source>
</evidence>
<evidence type="ECO:0000256" key="1">
    <source>
        <dbReference type="ARBA" id="ARBA00000085"/>
    </source>
</evidence>
<dbReference type="InterPro" id="IPR003594">
    <property type="entry name" value="HATPase_dom"/>
</dbReference>
<evidence type="ECO:0000256" key="6">
    <source>
        <dbReference type="PROSITE-ProRule" id="PRU00169"/>
    </source>
</evidence>
<protein>
    <recommendedName>
        <fullName evidence="2">histidine kinase</fullName>
        <ecNumber evidence="2">2.7.13.3</ecNumber>
    </recommendedName>
</protein>
<dbReference type="PANTHER" id="PTHR43047">
    <property type="entry name" value="TWO-COMPONENT HISTIDINE PROTEIN KINASE"/>
    <property type="match status" value="1"/>
</dbReference>
<dbReference type="InterPro" id="IPR035965">
    <property type="entry name" value="PAS-like_dom_sf"/>
</dbReference>
<dbReference type="Pfam" id="PF02518">
    <property type="entry name" value="HATPase_c"/>
    <property type="match status" value="1"/>
</dbReference>
<dbReference type="InterPro" id="IPR011006">
    <property type="entry name" value="CheY-like_superfamily"/>
</dbReference>
<keyword evidence="5" id="KW-0418">Kinase</keyword>
<dbReference type="InterPro" id="IPR004358">
    <property type="entry name" value="Sig_transdc_His_kin-like_C"/>
</dbReference>
<dbReference type="InterPro" id="IPR001789">
    <property type="entry name" value="Sig_transdc_resp-reg_receiver"/>
</dbReference>
<dbReference type="FunFam" id="3.30.565.10:FF:000049">
    <property type="entry name" value="Two-component sensor histidine kinase"/>
    <property type="match status" value="1"/>
</dbReference>
<name>A0A6N7LAY2_SINTE</name>
<dbReference type="GO" id="GO:0009927">
    <property type="term" value="F:histidine phosphotransfer kinase activity"/>
    <property type="evidence" value="ECO:0007669"/>
    <property type="project" value="TreeGrafter"/>
</dbReference>
<dbReference type="Gene3D" id="3.30.565.10">
    <property type="entry name" value="Histidine kinase-like ATPase, C-terminal domain"/>
    <property type="match status" value="1"/>
</dbReference>
<dbReference type="SUPFAM" id="SSF55785">
    <property type="entry name" value="PYP-like sensor domain (PAS domain)"/>
    <property type="match status" value="1"/>
</dbReference>
<dbReference type="Pfam" id="PF12860">
    <property type="entry name" value="PAS_7"/>
    <property type="match status" value="1"/>
</dbReference>
<dbReference type="Proteomes" id="UP000439983">
    <property type="component" value="Unassembled WGS sequence"/>
</dbReference>
<sequence>MIDPDEPYKIQIAKQAKIIEALINRAERGHEVGGSAYSLFESAIALQTEVWEKTKDLEKALDTLGRASTELEIAYQTQERIQRNLADAMVAMEDGLALFSEERLQVCNAQFRNLLPDVEPLIKPGLGFDDYLAAVNASKYLSRDENGETGRRQPLVKEHGSGQRFSSFVMELRNDRWFQISYRQTGSGNITVLQTEITDIVRENRREKNRLIDQQAHFLQAAFDHMSLGICTFSSRGELLVRNERFGELLGIPLSLLKKGSPFQRIIEHLERHEILERKGRRSKFASWFKAMRRGETMQERCRRRDGMSLDIRIHSLPGDGFIVSIMDVTAETQAAALLEQRVQERTAELTEANRLLQIHAIEQIKIEAALRQAKEAAETAHTSKTRFLAAASHDLLQPINAAKLYLSMLTETAGQPGAEDVVGRLKRSFTSIESLLQALLDISRLDSPAAEFNIASFELGSLLQGLAGDLAPLATEKGIELRIVPSTRWVTSDQRYLMRCIQNLVVNAIQYTERGRVLVGCRLSGNRLRIEVWDTGIGISEEDQTRIFNEFTRAGGAGKGTGMGLGLSIVERACRHLDHPVRLVSQPGRGSVFSIEVPLAASGRASSRENPIMEQALDGSLDLIVMVVENDPDELHAMTQVLESWGASVLAAASTVDAAALMQEIGTAPDILLVDYQLDNGDNGIETIRTLRALAGIEIPAIIISANRQREFLQLCNEMSFALLTKPVQLVRLRALIDWKTRARVA</sequence>
<accession>A0A6N7LAY2</accession>
<reference evidence="9 10" key="1">
    <citation type="journal article" date="2013" name="Genome Biol.">
        <title>Comparative genomics of the core and accessory genomes of 48 Sinorhizobium strains comprising five genospecies.</title>
        <authorList>
            <person name="Sugawara M."/>
            <person name="Epstein B."/>
            <person name="Badgley B.D."/>
            <person name="Unno T."/>
            <person name="Xu L."/>
            <person name="Reese J."/>
            <person name="Gyaneshwar P."/>
            <person name="Denny R."/>
            <person name="Mudge J."/>
            <person name="Bharti A.K."/>
            <person name="Farmer A.D."/>
            <person name="May G.D."/>
            <person name="Woodward J.E."/>
            <person name="Medigue C."/>
            <person name="Vallenet D."/>
            <person name="Lajus A."/>
            <person name="Rouy Z."/>
            <person name="Martinez-Vaz B."/>
            <person name="Tiffin P."/>
            <person name="Young N.D."/>
            <person name="Sadowsky M.J."/>
        </authorList>
    </citation>
    <scope>NUCLEOTIDE SEQUENCE [LARGE SCALE GENOMIC DNA]</scope>
    <source>
        <strain evidence="9 10">USDA4894</strain>
    </source>
</reference>
<dbReference type="SUPFAM" id="SSF52172">
    <property type="entry name" value="CheY-like"/>
    <property type="match status" value="1"/>
</dbReference>
<keyword evidence="10" id="KW-1185">Reference proteome</keyword>
<evidence type="ECO:0000256" key="5">
    <source>
        <dbReference type="ARBA" id="ARBA00022777"/>
    </source>
</evidence>
<evidence type="ECO:0000313" key="10">
    <source>
        <dbReference type="Proteomes" id="UP000439983"/>
    </source>
</evidence>
<gene>
    <name evidence="9" type="ORF">GHK62_08305</name>
</gene>
<dbReference type="InterPro" id="IPR005467">
    <property type="entry name" value="His_kinase_dom"/>
</dbReference>
<evidence type="ECO:0000256" key="3">
    <source>
        <dbReference type="ARBA" id="ARBA00022553"/>
    </source>
</evidence>
<dbReference type="CDD" id="cd00082">
    <property type="entry name" value="HisKA"/>
    <property type="match status" value="1"/>
</dbReference>